<keyword evidence="2" id="KW-1185">Reference proteome</keyword>
<dbReference type="AlphaFoldDB" id="A0A0N7L861"/>
<evidence type="ECO:0000313" key="2">
    <source>
        <dbReference type="Proteomes" id="UP000054928"/>
    </source>
</evidence>
<evidence type="ECO:0000313" key="1">
    <source>
        <dbReference type="EMBL" id="CEG48979.1"/>
    </source>
</evidence>
<dbReference type="GeneID" id="36401824"/>
<organism evidence="1 2">
    <name type="scientific">Plasmopara halstedii</name>
    <name type="common">Downy mildew of sunflower</name>
    <dbReference type="NCBI Taxonomy" id="4781"/>
    <lineage>
        <taxon>Eukaryota</taxon>
        <taxon>Sar</taxon>
        <taxon>Stramenopiles</taxon>
        <taxon>Oomycota</taxon>
        <taxon>Peronosporomycetes</taxon>
        <taxon>Peronosporales</taxon>
        <taxon>Peronosporaceae</taxon>
        <taxon>Plasmopara</taxon>
    </lineage>
</organism>
<protein>
    <submittedName>
        <fullName evidence="1">Uncharacterized protein</fullName>
    </submittedName>
</protein>
<dbReference type="EMBL" id="CCYD01003042">
    <property type="protein sequence ID" value="CEG48979.1"/>
    <property type="molecule type" value="Genomic_DNA"/>
</dbReference>
<proteinExistence type="predicted"/>
<dbReference type="Proteomes" id="UP000054928">
    <property type="component" value="Unassembled WGS sequence"/>
</dbReference>
<name>A0A0N7L861_PLAHL</name>
<accession>A0A0N7L861</accession>
<dbReference type="RefSeq" id="XP_024585348.1">
    <property type="nucleotide sequence ID" value="XM_024720118.1"/>
</dbReference>
<sequence length="54" mass="5607">MIPFASVPAKVVWGDSQAVVDAIADQQQRASTTGVVNHVAEDTLSCLQASAPLI</sequence>
<reference evidence="2" key="1">
    <citation type="submission" date="2014-09" db="EMBL/GenBank/DDBJ databases">
        <authorList>
            <person name="Sharma Rahul"/>
            <person name="Thines Marco"/>
        </authorList>
    </citation>
    <scope>NUCLEOTIDE SEQUENCE [LARGE SCALE GENOMIC DNA]</scope>
</reference>